<sequence length="71" mass="7827">MKQRLMPLNAALCVTIGTWAAGSEKPNKKKPPFETRFPPLPTPFGCRFSHALSSVASVPDEDYALALKYSF</sequence>
<protein>
    <submittedName>
        <fullName evidence="2">Putative secreted protein</fullName>
    </submittedName>
</protein>
<proteinExistence type="predicted"/>
<organism evidence="2">
    <name type="scientific">Anopheles darlingi</name>
    <name type="common">Mosquito</name>
    <dbReference type="NCBI Taxonomy" id="43151"/>
    <lineage>
        <taxon>Eukaryota</taxon>
        <taxon>Metazoa</taxon>
        <taxon>Ecdysozoa</taxon>
        <taxon>Arthropoda</taxon>
        <taxon>Hexapoda</taxon>
        <taxon>Insecta</taxon>
        <taxon>Pterygota</taxon>
        <taxon>Neoptera</taxon>
        <taxon>Endopterygota</taxon>
        <taxon>Diptera</taxon>
        <taxon>Nematocera</taxon>
        <taxon>Culicoidea</taxon>
        <taxon>Culicidae</taxon>
        <taxon>Anophelinae</taxon>
        <taxon>Anopheles</taxon>
    </lineage>
</organism>
<reference evidence="2" key="1">
    <citation type="submission" date="2018-01" db="EMBL/GenBank/DDBJ databases">
        <title>An insight into the sialome of Amazonian anophelines.</title>
        <authorList>
            <person name="Ribeiro J.M."/>
            <person name="Scarpassa V."/>
            <person name="Calvo E."/>
        </authorList>
    </citation>
    <scope>NUCLEOTIDE SEQUENCE</scope>
</reference>
<dbReference type="EMBL" id="GGFL01009193">
    <property type="protein sequence ID" value="MBW73371.1"/>
    <property type="molecule type" value="Transcribed_RNA"/>
</dbReference>
<feature type="signal peptide" evidence="1">
    <location>
        <begin position="1"/>
        <end position="20"/>
    </location>
</feature>
<feature type="chain" id="PRO_5014973425" evidence="1">
    <location>
        <begin position="21"/>
        <end position="71"/>
    </location>
</feature>
<accession>A0A2M4D791</accession>
<keyword evidence="1" id="KW-0732">Signal</keyword>
<evidence type="ECO:0000313" key="2">
    <source>
        <dbReference type="EMBL" id="MBW73371.1"/>
    </source>
</evidence>
<evidence type="ECO:0000256" key="1">
    <source>
        <dbReference type="SAM" id="SignalP"/>
    </source>
</evidence>
<dbReference type="AlphaFoldDB" id="A0A2M4D791"/>
<name>A0A2M4D791_ANODA</name>